<feature type="compositionally biased region" description="Basic and acidic residues" evidence="1">
    <location>
        <begin position="24"/>
        <end position="39"/>
    </location>
</feature>
<protein>
    <submittedName>
        <fullName evidence="2">Putative transposase</fullName>
    </submittedName>
</protein>
<organism evidence="2 3">
    <name type="scientific">Haloquadratum walsbyi J07HQW1</name>
    <dbReference type="NCBI Taxonomy" id="1238424"/>
    <lineage>
        <taxon>Archaea</taxon>
        <taxon>Methanobacteriati</taxon>
        <taxon>Methanobacteriota</taxon>
        <taxon>Stenosarchaea group</taxon>
        <taxon>Halobacteria</taxon>
        <taxon>Halobacteriales</taxon>
        <taxon>Haloferacaceae</taxon>
        <taxon>Haloquadratum</taxon>
    </lineage>
</organism>
<evidence type="ECO:0000256" key="1">
    <source>
        <dbReference type="SAM" id="MobiDB-lite"/>
    </source>
</evidence>
<feature type="region of interest" description="Disordered" evidence="1">
    <location>
        <begin position="66"/>
        <end position="102"/>
    </location>
</feature>
<sequence length="234" mass="27142">MHRNSDVNVCLDIPRDSIPTVGSHGRDTRPQRPQNRVEDSQQLQGIAQSIQSSQRVLEELAEAFNSWDETRKSDSRANPPGYRKKNYYDQQGRRVHEEHPRSTVTWKQNGIKHDTKNNRVRLSKGANHKQHPKTWEYILVEYETRPGVTVENLQQVRTVYDKAKQRWELHLVCKHEIETPNAPGTETAGIDLGSVSVTSPCHCRCRVQHRGSRPLPRQPAETRWLLLPERNRQV</sequence>
<proteinExistence type="predicted"/>
<feature type="compositionally biased region" description="Basic and acidic residues" evidence="1">
    <location>
        <begin position="91"/>
        <end position="101"/>
    </location>
</feature>
<gene>
    <name evidence="2" type="ORF">J07HQW1_03316</name>
</gene>
<evidence type="ECO:0000313" key="2">
    <source>
        <dbReference type="EMBL" id="ERG93255.1"/>
    </source>
</evidence>
<feature type="region of interest" description="Disordered" evidence="1">
    <location>
        <begin position="1"/>
        <end position="41"/>
    </location>
</feature>
<accession>U1N925</accession>
<reference evidence="2 3" key="1">
    <citation type="journal article" date="2013" name="PLoS ONE">
        <title>Assembly-driven community genomics of a hypersaline microbial ecosystem.</title>
        <authorList>
            <person name="Podell S."/>
            <person name="Ugalde J.A."/>
            <person name="Narasingarao P."/>
            <person name="Banfield J.F."/>
            <person name="Heidelberg K.B."/>
            <person name="Allen E.E."/>
        </authorList>
    </citation>
    <scope>NUCLEOTIDE SEQUENCE [LARGE SCALE GENOMIC DNA]</scope>
    <source>
        <strain evidence="3">J07HQW1</strain>
    </source>
</reference>
<dbReference type="EMBL" id="KE356560">
    <property type="protein sequence ID" value="ERG93255.1"/>
    <property type="molecule type" value="Genomic_DNA"/>
</dbReference>
<dbReference type="HOGENOM" id="CLU_1182866_0_0_2"/>
<evidence type="ECO:0000313" key="3">
    <source>
        <dbReference type="Proteomes" id="UP000030649"/>
    </source>
</evidence>
<dbReference type="Proteomes" id="UP000030649">
    <property type="component" value="Unassembled WGS sequence"/>
</dbReference>
<dbReference type="AlphaFoldDB" id="U1N925"/>
<name>U1N925_9EURY</name>